<evidence type="ECO:0000313" key="10">
    <source>
        <dbReference type="EMBL" id="GIG48892.1"/>
    </source>
</evidence>
<name>A0A919PRH4_9ACTN</name>
<dbReference type="GO" id="GO:0004177">
    <property type="term" value="F:aminopeptidase activity"/>
    <property type="evidence" value="ECO:0007669"/>
    <property type="project" value="UniProtKB-KW"/>
</dbReference>
<reference evidence="10" key="1">
    <citation type="submission" date="2021-01" db="EMBL/GenBank/DDBJ databases">
        <title>Whole genome shotgun sequence of Dactylosporangium siamense NBRC 106093.</title>
        <authorList>
            <person name="Komaki H."/>
            <person name="Tamura T."/>
        </authorList>
    </citation>
    <scope>NUCLEOTIDE SEQUENCE</scope>
    <source>
        <strain evidence="10">NBRC 106093</strain>
    </source>
</reference>
<evidence type="ECO:0000256" key="6">
    <source>
        <dbReference type="ARBA" id="ARBA00022801"/>
    </source>
</evidence>
<evidence type="ECO:0000256" key="2">
    <source>
        <dbReference type="ARBA" id="ARBA00010819"/>
    </source>
</evidence>
<keyword evidence="6" id="KW-0378">Hydrolase</keyword>
<dbReference type="Gene3D" id="2.60.120.260">
    <property type="entry name" value="Galactose-binding domain-like"/>
    <property type="match status" value="1"/>
</dbReference>
<dbReference type="InterPro" id="IPR005674">
    <property type="entry name" value="CocE/Ser_esterase"/>
</dbReference>
<evidence type="ECO:0000313" key="11">
    <source>
        <dbReference type="Proteomes" id="UP000660611"/>
    </source>
</evidence>
<dbReference type="Proteomes" id="UP000660611">
    <property type="component" value="Unassembled WGS sequence"/>
</dbReference>
<sequence length="622" mass="65998">MQSGMTGISQISRLVTAAAIVIAGGLALPSTARAEPPPKHVSGNTTIPVYSYAGAAREVVWVRSSVDSDGDGALDRIAVDIVRPVDPTQPDLKVPVIIEASPYYTCTNACGRGNELERKLYATTDPASPVSRMPLYYDNFFVPRGYAFLAVDLSGTGRSKGCADIGGPGEVLGAKAVVDWLNGKAKAFRADNTPVTAPWTNGKVGMIGKSWDGAIANAVAATGVPGLRTVVPISAVSSWYDWERLNAGLVAAVSSMDDLHLKVTGRPPAACAATRTTLQTAGAAVDHNAFWGQREPVAQAGNVQASVFAVHGMNDLNVKSSNFGRWWQQLAAHGVPRKVWLSQEGHVDPFDFRRAAWVQTLHRWFDQWLQDLDTGIMSEPMGSVERGADVWADSAVWPPTGTHNVVWSVRSGNGVTGELTTGAPQGGEAAVTDVAISEPNAAAAPEIGKAGRHVFLTAPLAADLHTAGAATVVLRIRSSVPSSALTVRLVDYGPRQRVNWELGSGITTLAPETCWGAQTPADDACYHETTKNVIATDTSVLSRAWLDTAHRKSLADPTPMPADTWETVVLRLHDTDQVIPAGHRLGLVVSLTDSTYTWKAATGGSVQIDLHRSLLRLPTAPA</sequence>
<dbReference type="Pfam" id="PF08530">
    <property type="entry name" value="PepX_C"/>
    <property type="match status" value="1"/>
</dbReference>
<organism evidence="10 11">
    <name type="scientific">Dactylosporangium siamense</name>
    <dbReference type="NCBI Taxonomy" id="685454"/>
    <lineage>
        <taxon>Bacteria</taxon>
        <taxon>Bacillati</taxon>
        <taxon>Actinomycetota</taxon>
        <taxon>Actinomycetes</taxon>
        <taxon>Micromonosporales</taxon>
        <taxon>Micromonosporaceae</taxon>
        <taxon>Dactylosporangium</taxon>
    </lineage>
</organism>
<comment type="similarity">
    <text evidence="2">Belongs to the peptidase S15 family.</text>
</comment>
<dbReference type="AlphaFoldDB" id="A0A919PRH4"/>
<dbReference type="InterPro" id="IPR008979">
    <property type="entry name" value="Galactose-bd-like_sf"/>
</dbReference>
<evidence type="ECO:0000256" key="1">
    <source>
        <dbReference type="ARBA" id="ARBA00000123"/>
    </source>
</evidence>
<evidence type="ECO:0000256" key="8">
    <source>
        <dbReference type="ARBA" id="ARBA00030045"/>
    </source>
</evidence>
<gene>
    <name evidence="10" type="primary">pepX</name>
    <name evidence="10" type="ORF">Dsi01nite_069330</name>
</gene>
<dbReference type="InterPro" id="IPR013736">
    <property type="entry name" value="Xaa-Pro_dipept_C"/>
</dbReference>
<evidence type="ECO:0000259" key="9">
    <source>
        <dbReference type="SMART" id="SM00939"/>
    </source>
</evidence>
<dbReference type="InterPro" id="IPR000383">
    <property type="entry name" value="Xaa-Pro-like_dom"/>
</dbReference>
<dbReference type="InterPro" id="IPR029058">
    <property type="entry name" value="AB_hydrolase_fold"/>
</dbReference>
<dbReference type="GO" id="GO:0006508">
    <property type="term" value="P:proteolysis"/>
    <property type="evidence" value="ECO:0007669"/>
    <property type="project" value="UniProtKB-KW"/>
</dbReference>
<protein>
    <recommendedName>
        <fullName evidence="3">Xaa-Pro dipeptidyl-peptidase</fullName>
        <ecNumber evidence="3">3.4.14.11</ecNumber>
    </recommendedName>
    <alternativeName>
        <fullName evidence="8">X-prolyl-dipeptidyl aminopeptidase</fullName>
    </alternativeName>
</protein>
<dbReference type="Pfam" id="PF02129">
    <property type="entry name" value="Peptidase_S15"/>
    <property type="match status" value="1"/>
</dbReference>
<comment type="catalytic activity">
    <reaction evidence="1">
        <text>Hydrolyzes Xaa-Pro-|- bonds to release unblocked, N-terminal dipeptides from substrates including Ala-Pro-|-p-nitroanilide and (sequentially) Tyr-Pro-|-Phe-Pro-|-Gly-Pro-|-Ile.</text>
        <dbReference type="EC" id="3.4.14.11"/>
    </reaction>
</comment>
<dbReference type="EC" id="3.4.14.11" evidence="3"/>
<evidence type="ECO:0000256" key="5">
    <source>
        <dbReference type="ARBA" id="ARBA00022670"/>
    </source>
</evidence>
<dbReference type="GO" id="GO:0008239">
    <property type="term" value="F:dipeptidyl-peptidase activity"/>
    <property type="evidence" value="ECO:0007669"/>
    <property type="project" value="UniProtKB-EC"/>
</dbReference>
<keyword evidence="4" id="KW-0031">Aminopeptidase</keyword>
<keyword evidence="11" id="KW-1185">Reference proteome</keyword>
<dbReference type="PRINTS" id="PR00923">
    <property type="entry name" value="LACTOPTASE"/>
</dbReference>
<keyword evidence="5" id="KW-0645">Protease</keyword>
<dbReference type="NCBIfam" id="TIGR00976">
    <property type="entry name" value="CocE_NonD"/>
    <property type="match status" value="1"/>
</dbReference>
<comment type="caution">
    <text evidence="10">The sequence shown here is derived from an EMBL/GenBank/DDBJ whole genome shotgun (WGS) entry which is preliminary data.</text>
</comment>
<dbReference type="Gene3D" id="3.40.50.1820">
    <property type="entry name" value="alpha/beta hydrolase"/>
    <property type="match status" value="2"/>
</dbReference>
<dbReference type="EMBL" id="BONQ01000110">
    <property type="protein sequence ID" value="GIG48892.1"/>
    <property type="molecule type" value="Genomic_DNA"/>
</dbReference>
<dbReference type="GO" id="GO:0008236">
    <property type="term" value="F:serine-type peptidase activity"/>
    <property type="evidence" value="ECO:0007669"/>
    <property type="project" value="UniProtKB-KW"/>
</dbReference>
<proteinExistence type="inferred from homology"/>
<feature type="domain" description="Xaa-Pro dipeptidyl-peptidase C-terminal" evidence="9">
    <location>
        <begin position="362"/>
        <end position="616"/>
    </location>
</feature>
<evidence type="ECO:0000256" key="4">
    <source>
        <dbReference type="ARBA" id="ARBA00022438"/>
    </source>
</evidence>
<dbReference type="SUPFAM" id="SSF53474">
    <property type="entry name" value="alpha/beta-Hydrolases"/>
    <property type="match status" value="1"/>
</dbReference>
<dbReference type="InterPro" id="IPR008252">
    <property type="entry name" value="Pept_S15_Xpro"/>
</dbReference>
<dbReference type="SUPFAM" id="SSF49785">
    <property type="entry name" value="Galactose-binding domain-like"/>
    <property type="match status" value="1"/>
</dbReference>
<dbReference type="SMART" id="SM00939">
    <property type="entry name" value="PepX_C"/>
    <property type="match status" value="1"/>
</dbReference>
<accession>A0A919PRH4</accession>
<evidence type="ECO:0000256" key="3">
    <source>
        <dbReference type="ARBA" id="ARBA00012463"/>
    </source>
</evidence>
<keyword evidence="7" id="KW-0720">Serine protease</keyword>
<evidence type="ECO:0000256" key="7">
    <source>
        <dbReference type="ARBA" id="ARBA00022825"/>
    </source>
</evidence>